<dbReference type="GO" id="GO:0003697">
    <property type="term" value="F:single-stranded DNA binding"/>
    <property type="evidence" value="ECO:0007669"/>
    <property type="project" value="UniProtKB-UniRule"/>
</dbReference>
<dbReference type="HAMAP" id="MF_00720">
    <property type="entry name" value="PriB"/>
    <property type="match status" value="1"/>
</dbReference>
<dbReference type="GO" id="GO:1990077">
    <property type="term" value="C:primosome complex"/>
    <property type="evidence" value="ECO:0007669"/>
    <property type="project" value="UniProtKB-UniRule"/>
</dbReference>
<protein>
    <recommendedName>
        <fullName evidence="4">Replication restart protein PriB</fullName>
    </recommendedName>
</protein>
<accession>A0A0C6P5R3</accession>
<dbReference type="PIRSF" id="PIRSF003135">
    <property type="entry name" value="Primosomal_n"/>
    <property type="match status" value="1"/>
</dbReference>
<proteinExistence type="inferred from homology"/>
<evidence type="ECO:0000313" key="5">
    <source>
        <dbReference type="EMBL" id="CCJ53517.1"/>
    </source>
</evidence>
<dbReference type="Gene3D" id="2.40.50.140">
    <property type="entry name" value="Nucleic acid-binding proteins"/>
    <property type="match status" value="1"/>
</dbReference>
<dbReference type="KEGG" id="bbh:BN112_1600"/>
<keyword evidence="2 4" id="KW-0235">DNA replication</keyword>
<comment type="similarity">
    <text evidence="4">Belongs to the PriB family.</text>
</comment>
<dbReference type="InterPro" id="IPR012340">
    <property type="entry name" value="NA-bd_OB-fold"/>
</dbReference>
<keyword evidence="1 4" id="KW-0639">Primosome</keyword>
<evidence type="ECO:0000256" key="1">
    <source>
        <dbReference type="ARBA" id="ARBA00022515"/>
    </source>
</evidence>
<reference evidence="5 6" key="1">
    <citation type="journal article" date="2012" name="BMC Genomics">
        <title>Comparative genomics of the classical Bordetella subspecies: the evolution and exchange of virulence-associated diversity amongst closely related pathogens.</title>
        <authorList>
            <person name="Park J."/>
            <person name="Zhang Y."/>
            <person name="Buboltz A.M."/>
            <person name="Zhang X."/>
            <person name="Schuster S.C."/>
            <person name="Ahuja U."/>
            <person name="Liu M."/>
            <person name="Miller J.F."/>
            <person name="Sebaihia M."/>
            <person name="Bentley S.D."/>
            <person name="Parkhill J."/>
            <person name="Harvill E.T."/>
        </authorList>
    </citation>
    <scope>NUCLEOTIDE SEQUENCE [LARGE SCALE GENOMIC DNA]</scope>
    <source>
        <strain evidence="5 6">253</strain>
    </source>
</reference>
<dbReference type="NCBIfam" id="TIGR04418">
    <property type="entry name" value="PriB_gamma"/>
    <property type="match status" value="1"/>
</dbReference>
<organism evidence="5 6">
    <name type="scientific">Bordetella bronchiseptica 253</name>
    <dbReference type="NCBI Taxonomy" id="568707"/>
    <lineage>
        <taxon>Bacteria</taxon>
        <taxon>Pseudomonadati</taxon>
        <taxon>Pseudomonadota</taxon>
        <taxon>Betaproteobacteria</taxon>
        <taxon>Burkholderiales</taxon>
        <taxon>Alcaligenaceae</taxon>
        <taxon>Bordetella</taxon>
    </lineage>
</organism>
<gene>
    <name evidence="4 5" type="primary">priB</name>
    <name evidence="5" type="ORF">BN112_1600</name>
</gene>
<dbReference type="Proteomes" id="UP000007564">
    <property type="component" value="Chromosome"/>
</dbReference>
<evidence type="ECO:0000256" key="4">
    <source>
        <dbReference type="HAMAP-Rule" id="MF_00720"/>
    </source>
</evidence>
<dbReference type="PROSITE" id="PS50935">
    <property type="entry name" value="SSB"/>
    <property type="match status" value="1"/>
</dbReference>
<dbReference type="AlphaFoldDB" id="A0A0C6P5R3"/>
<dbReference type="HOGENOM" id="CLU_166075_1_2_4"/>
<comment type="subunit">
    <text evidence="4">Homodimer. Interacts with PriA and DnaT. Component of the replication restart primosome. Primosome assembly occurs via a 'hand-off' mechanism. PriA binds to replication forks, subsequently PriB then DnaT bind; DnaT then displaces ssDNA to generate the helicase loading substrate.</text>
</comment>
<keyword evidence="3 4" id="KW-0238">DNA-binding</keyword>
<dbReference type="Pfam" id="PF22657">
    <property type="entry name" value="SSB_1"/>
    <property type="match status" value="1"/>
</dbReference>
<dbReference type="SUPFAM" id="SSF50249">
    <property type="entry name" value="Nucleic acid-binding proteins"/>
    <property type="match status" value="1"/>
</dbReference>
<comment type="function">
    <text evidence="4">Involved in the restart of stalled replication forks, which reloads the replicative helicase on sites other than the origin of replication; the PriA-PriB pathway is the major replication restart pathway. During primosome assembly it facilitates complex formation between PriA and DnaT on DNA; stabilizes PriA on DNA. Stimulates the DNA unwinding activity of PriA helicase.</text>
</comment>
<dbReference type="EMBL" id="HE965806">
    <property type="protein sequence ID" value="CCJ53517.1"/>
    <property type="molecule type" value="Genomic_DNA"/>
</dbReference>
<dbReference type="RefSeq" id="WP_003813095.1">
    <property type="nucleotide sequence ID" value="NC_019382.1"/>
</dbReference>
<dbReference type="OrthoDB" id="5296916at2"/>
<dbReference type="InterPro" id="IPR023646">
    <property type="entry name" value="Prisomal_replication_PriB"/>
</dbReference>
<dbReference type="GO" id="GO:0006269">
    <property type="term" value="P:DNA replication, synthesis of primer"/>
    <property type="evidence" value="ECO:0007669"/>
    <property type="project" value="UniProtKB-KW"/>
</dbReference>
<sequence length="107" mass="11424">MNTLELSARVLECGAMRHTPAGLPALELLLVHESEVVEAGHPRRVELTISAVALGDLALLLADTPLGTEMQVQGFLAPARKDSVKVKLHLQQARRIAGSMGRDPLVG</sequence>
<name>A0A0C6P5R3_BORBO</name>
<evidence type="ECO:0000256" key="2">
    <source>
        <dbReference type="ARBA" id="ARBA00022705"/>
    </source>
</evidence>
<dbReference type="SMR" id="A0A0C6P5R3"/>
<evidence type="ECO:0000313" key="6">
    <source>
        <dbReference type="Proteomes" id="UP000007564"/>
    </source>
</evidence>
<dbReference type="InterPro" id="IPR000424">
    <property type="entry name" value="Primosome_PriB/ssb"/>
</dbReference>
<evidence type="ECO:0000256" key="3">
    <source>
        <dbReference type="ARBA" id="ARBA00023125"/>
    </source>
</evidence>
<dbReference type="GeneID" id="93204251"/>
<dbReference type="GeneID" id="69602695"/>